<accession>A0ABW3L4R1</accession>
<evidence type="ECO:0000313" key="9">
    <source>
        <dbReference type="EMBL" id="MFD1019703.1"/>
    </source>
</evidence>
<feature type="domain" description="ABC transmembrane type-1" evidence="8">
    <location>
        <begin position="56"/>
        <end position="252"/>
    </location>
</feature>
<dbReference type="PANTHER" id="PTHR30465">
    <property type="entry name" value="INNER MEMBRANE ABC TRANSPORTER"/>
    <property type="match status" value="1"/>
</dbReference>
<reference evidence="10" key="1">
    <citation type="journal article" date="2019" name="Int. J. Syst. Evol. Microbiol.">
        <title>The Global Catalogue of Microorganisms (GCM) 10K type strain sequencing project: providing services to taxonomists for standard genome sequencing and annotation.</title>
        <authorList>
            <consortium name="The Broad Institute Genomics Platform"/>
            <consortium name="The Broad Institute Genome Sequencing Center for Infectious Disease"/>
            <person name="Wu L."/>
            <person name="Ma J."/>
        </authorList>
    </citation>
    <scope>NUCLEOTIDE SEQUENCE [LARGE SCALE GENOMIC DNA]</scope>
    <source>
        <strain evidence="10">CCUG 56607</strain>
    </source>
</reference>
<keyword evidence="2 7" id="KW-0813">Transport</keyword>
<keyword evidence="5 7" id="KW-1133">Transmembrane helix</keyword>
<comment type="subcellular location">
    <subcellularLocation>
        <location evidence="1 7">Cell membrane</location>
        <topology evidence="1 7">Multi-pass membrane protein</topology>
    </subcellularLocation>
</comment>
<comment type="caution">
    <text evidence="9">The sequence shown here is derived from an EMBL/GenBank/DDBJ whole genome shotgun (WGS) entry which is preliminary data.</text>
</comment>
<evidence type="ECO:0000256" key="5">
    <source>
        <dbReference type="ARBA" id="ARBA00022989"/>
    </source>
</evidence>
<dbReference type="EMBL" id="JBHTKL010000005">
    <property type="protein sequence ID" value="MFD1019703.1"/>
    <property type="molecule type" value="Genomic_DNA"/>
</dbReference>
<keyword evidence="10" id="KW-1185">Reference proteome</keyword>
<keyword evidence="4 7" id="KW-0812">Transmembrane</keyword>
<evidence type="ECO:0000256" key="7">
    <source>
        <dbReference type="RuleBase" id="RU363032"/>
    </source>
</evidence>
<sequence>MTFGNYFKKLKSILIGLLIISLLPSIISGANQTLNLRDYQIDGVMYDIFPGIFEKYFYSMTILLGGLALSICVAILFTFIASMLSRSFKRLLYGVLTILESLPDLFIVVTLQIVIIYVYAKTGWLISDLMAVNDERIYLLPILVLAVLPTIQLFKLSFLFLEEEANKHYIQVARSMGLGKLYIVIRHVFRNVLFHLSLYFKPIFVFMLSNLFIVEYIFNIHGVMRIMLSSNSFVFLIGTFMIAIPFVYLFEMSSTMVQKYTGEREEEAA</sequence>
<gene>
    <name evidence="9" type="ORF">ACFQ2J_11020</name>
</gene>
<evidence type="ECO:0000256" key="6">
    <source>
        <dbReference type="ARBA" id="ARBA00023136"/>
    </source>
</evidence>
<dbReference type="InterPro" id="IPR035906">
    <property type="entry name" value="MetI-like_sf"/>
</dbReference>
<feature type="transmembrane region" description="Helical" evidence="7">
    <location>
        <begin position="138"/>
        <end position="161"/>
    </location>
</feature>
<keyword evidence="6 7" id="KW-0472">Membrane</keyword>
<evidence type="ECO:0000313" key="10">
    <source>
        <dbReference type="Proteomes" id="UP001596990"/>
    </source>
</evidence>
<dbReference type="InterPro" id="IPR000515">
    <property type="entry name" value="MetI-like"/>
</dbReference>
<dbReference type="PROSITE" id="PS50928">
    <property type="entry name" value="ABC_TM1"/>
    <property type="match status" value="1"/>
</dbReference>
<evidence type="ECO:0000256" key="1">
    <source>
        <dbReference type="ARBA" id="ARBA00004651"/>
    </source>
</evidence>
<keyword evidence="3" id="KW-1003">Cell membrane</keyword>
<dbReference type="CDD" id="cd06261">
    <property type="entry name" value="TM_PBP2"/>
    <property type="match status" value="1"/>
</dbReference>
<comment type="similarity">
    <text evidence="7">Belongs to the binding-protein-dependent transport system permease family.</text>
</comment>
<evidence type="ECO:0000256" key="3">
    <source>
        <dbReference type="ARBA" id="ARBA00022475"/>
    </source>
</evidence>
<evidence type="ECO:0000256" key="2">
    <source>
        <dbReference type="ARBA" id="ARBA00022448"/>
    </source>
</evidence>
<name>A0ABW3L4R1_9BACI</name>
<dbReference type="Proteomes" id="UP001596990">
    <property type="component" value="Unassembled WGS sequence"/>
</dbReference>
<feature type="transmembrane region" description="Helical" evidence="7">
    <location>
        <begin position="192"/>
        <end position="213"/>
    </location>
</feature>
<protein>
    <submittedName>
        <fullName evidence="9">ABC transporter permease subunit</fullName>
    </submittedName>
</protein>
<evidence type="ECO:0000259" key="8">
    <source>
        <dbReference type="PROSITE" id="PS50928"/>
    </source>
</evidence>
<dbReference type="Gene3D" id="1.10.3720.10">
    <property type="entry name" value="MetI-like"/>
    <property type="match status" value="1"/>
</dbReference>
<evidence type="ECO:0000256" key="4">
    <source>
        <dbReference type="ARBA" id="ARBA00022692"/>
    </source>
</evidence>
<dbReference type="SUPFAM" id="SSF161098">
    <property type="entry name" value="MetI-like"/>
    <property type="match status" value="1"/>
</dbReference>
<feature type="transmembrane region" description="Helical" evidence="7">
    <location>
        <begin position="91"/>
        <end position="118"/>
    </location>
</feature>
<proteinExistence type="inferred from homology"/>
<dbReference type="PANTHER" id="PTHR30465:SF44">
    <property type="entry name" value="ABC-TYPE DIPEPTIDE_OLIGOPEPTIDE TRANSPORT SYSTEM, PERMEASE COMPONENT"/>
    <property type="match status" value="1"/>
</dbReference>
<dbReference type="Pfam" id="PF00528">
    <property type="entry name" value="BPD_transp_1"/>
    <property type="match status" value="1"/>
</dbReference>
<feature type="transmembrane region" description="Helical" evidence="7">
    <location>
        <begin position="56"/>
        <end position="79"/>
    </location>
</feature>
<feature type="transmembrane region" description="Helical" evidence="7">
    <location>
        <begin position="233"/>
        <end position="250"/>
    </location>
</feature>
<organism evidence="9 10">
    <name type="scientific">Thalassobacillus hwangdonensis</name>
    <dbReference type="NCBI Taxonomy" id="546108"/>
    <lineage>
        <taxon>Bacteria</taxon>
        <taxon>Bacillati</taxon>
        <taxon>Bacillota</taxon>
        <taxon>Bacilli</taxon>
        <taxon>Bacillales</taxon>
        <taxon>Bacillaceae</taxon>
        <taxon>Thalassobacillus</taxon>
    </lineage>
</organism>
<dbReference type="RefSeq" id="WP_386060026.1">
    <property type="nucleotide sequence ID" value="NZ_JBHTKL010000005.1"/>
</dbReference>